<evidence type="ECO:0000313" key="3">
    <source>
        <dbReference type="Proteomes" id="UP000823616"/>
    </source>
</evidence>
<reference evidence="2" key="1">
    <citation type="submission" date="2020-10" db="EMBL/GenBank/DDBJ databases">
        <authorList>
            <person name="Gilroy R."/>
        </authorList>
    </citation>
    <scope>NUCLEOTIDE SEQUENCE</scope>
    <source>
        <strain evidence="2">B3-4054</strain>
    </source>
</reference>
<gene>
    <name evidence="2" type="ORF">IAA96_05980</name>
</gene>
<accession>A0A9D9EPE4</accession>
<organism evidence="2 3">
    <name type="scientific">Candidatus Avitreponema avistercoris</name>
    <dbReference type="NCBI Taxonomy" id="2840705"/>
    <lineage>
        <taxon>Bacteria</taxon>
        <taxon>Pseudomonadati</taxon>
        <taxon>Spirochaetota</taxon>
        <taxon>Spirochaetia</taxon>
        <taxon>Spirochaetales</taxon>
        <taxon>Candidatus Avitreponema</taxon>
    </lineage>
</organism>
<evidence type="ECO:0000313" key="2">
    <source>
        <dbReference type="EMBL" id="MBO8450638.1"/>
    </source>
</evidence>
<name>A0A9D9EPE4_9SPIR</name>
<feature type="chain" id="PRO_5039721390" description="Outer membrane protein beta-barrel domain-containing protein" evidence="1">
    <location>
        <begin position="22"/>
        <end position="221"/>
    </location>
</feature>
<feature type="signal peptide" evidence="1">
    <location>
        <begin position="1"/>
        <end position="21"/>
    </location>
</feature>
<sequence>MKKLVLCLLLGSGCLVSGLFAAGSSWFSLNLSFPFIWEDADDALPDYLDMDASMRMANLAVGASFSSYFTERIGLHAALDFYFPRTYTVTVDSYYGKVSESIDIDDVFDHAWGISALVGPSFALVRGNHLLIALSPGFHIAGLFTGIDRASYSSSAVLFGIGGNAEVAFNLGSSLFFRAAVDVICDFAGSATVDYGRYSYSEETDGTSIWVTPKIGVGFRF</sequence>
<reference evidence="2" key="2">
    <citation type="journal article" date="2021" name="PeerJ">
        <title>Extensive microbial diversity within the chicken gut microbiome revealed by metagenomics and culture.</title>
        <authorList>
            <person name="Gilroy R."/>
            <person name="Ravi A."/>
            <person name="Getino M."/>
            <person name="Pursley I."/>
            <person name="Horton D.L."/>
            <person name="Alikhan N.F."/>
            <person name="Baker D."/>
            <person name="Gharbi K."/>
            <person name="Hall N."/>
            <person name="Watson M."/>
            <person name="Adriaenssens E.M."/>
            <person name="Foster-Nyarko E."/>
            <person name="Jarju S."/>
            <person name="Secka A."/>
            <person name="Antonio M."/>
            <person name="Oren A."/>
            <person name="Chaudhuri R.R."/>
            <person name="La Ragione R."/>
            <person name="Hildebrand F."/>
            <person name="Pallen M.J."/>
        </authorList>
    </citation>
    <scope>NUCLEOTIDE SEQUENCE</scope>
    <source>
        <strain evidence="2">B3-4054</strain>
    </source>
</reference>
<keyword evidence="1" id="KW-0732">Signal</keyword>
<comment type="caution">
    <text evidence="2">The sequence shown here is derived from an EMBL/GenBank/DDBJ whole genome shotgun (WGS) entry which is preliminary data.</text>
</comment>
<proteinExistence type="predicted"/>
<protein>
    <recommendedName>
        <fullName evidence="4">Outer membrane protein beta-barrel domain-containing protein</fullName>
    </recommendedName>
</protein>
<evidence type="ECO:0000256" key="1">
    <source>
        <dbReference type="SAM" id="SignalP"/>
    </source>
</evidence>
<dbReference type="Proteomes" id="UP000823616">
    <property type="component" value="Unassembled WGS sequence"/>
</dbReference>
<dbReference type="EMBL" id="JADIMS010000109">
    <property type="protein sequence ID" value="MBO8450638.1"/>
    <property type="molecule type" value="Genomic_DNA"/>
</dbReference>
<dbReference type="AlphaFoldDB" id="A0A9D9EPE4"/>
<evidence type="ECO:0008006" key="4">
    <source>
        <dbReference type="Google" id="ProtNLM"/>
    </source>
</evidence>